<dbReference type="SUPFAM" id="SSF52540">
    <property type="entry name" value="P-loop containing nucleoside triphosphate hydrolases"/>
    <property type="match status" value="1"/>
</dbReference>
<accession>A0A6G8API3</accession>
<dbReference type="PANTHER" id="PTHR30473">
    <property type="entry name" value="PROTEIN PHOH"/>
    <property type="match status" value="1"/>
</dbReference>
<sequence length="336" mass="37350">MTEVINETIDIQVKDQTEAQQLLGTNDQHLTLIEENQHVTIHSRGDMIQITGEKEAVQQTFQVIKELHGLILRGIPVGTPDVVTALKMVNKGTLEYFRDMYDQEILRDKNGQAIRVKNLGQKHYVDTIKKKDVTFGIGPAGTGKTFLAVVMAIAALKKGEVQKIILTRPAVEAGESLGFLPGDLKEKVDPYLRPVYDALYSVFGMDHTNRLMERGVIEIAPLAYMRGRTLEDAFVILDEAQNTTIAQMKMFLTRLGFNSKMIVNGDASQIDLPRGVTSGLIHGQKTLQGIDRIGFVQFNSSDVVRHPVVAEIIEAYKTTDEVKKATSLNQSESQSK</sequence>
<evidence type="ECO:0000256" key="1">
    <source>
        <dbReference type="ARBA" id="ARBA00004496"/>
    </source>
</evidence>
<keyword evidence="9" id="KW-1185">Reference proteome</keyword>
<dbReference type="Proteomes" id="UP000500890">
    <property type="component" value="Chromosome"/>
</dbReference>
<evidence type="ECO:0000256" key="6">
    <source>
        <dbReference type="ARBA" id="ARBA00039970"/>
    </source>
</evidence>
<organism evidence="8 9">
    <name type="scientific">Vagococcus coleopterorum</name>
    <dbReference type="NCBI Taxonomy" id="2714946"/>
    <lineage>
        <taxon>Bacteria</taxon>
        <taxon>Bacillati</taxon>
        <taxon>Bacillota</taxon>
        <taxon>Bacilli</taxon>
        <taxon>Lactobacillales</taxon>
        <taxon>Enterococcaceae</taxon>
        <taxon>Vagococcus</taxon>
    </lineage>
</organism>
<comment type="subcellular location">
    <subcellularLocation>
        <location evidence="1">Cytoplasm</location>
    </subcellularLocation>
</comment>
<dbReference type="InterPro" id="IPR003714">
    <property type="entry name" value="PhoH"/>
</dbReference>
<evidence type="ECO:0000256" key="2">
    <source>
        <dbReference type="ARBA" id="ARBA00010393"/>
    </source>
</evidence>
<dbReference type="GO" id="GO:0005524">
    <property type="term" value="F:ATP binding"/>
    <property type="evidence" value="ECO:0007669"/>
    <property type="project" value="UniProtKB-KW"/>
</dbReference>
<dbReference type="FunFam" id="3.40.50.300:FF:000013">
    <property type="entry name" value="PhoH family ATPase"/>
    <property type="match status" value="1"/>
</dbReference>
<feature type="domain" description="PhoH-like protein" evidence="7">
    <location>
        <begin position="114"/>
        <end position="317"/>
    </location>
</feature>
<dbReference type="GO" id="GO:0005829">
    <property type="term" value="C:cytosol"/>
    <property type="evidence" value="ECO:0007669"/>
    <property type="project" value="TreeGrafter"/>
</dbReference>
<evidence type="ECO:0000259" key="7">
    <source>
        <dbReference type="Pfam" id="PF02562"/>
    </source>
</evidence>
<evidence type="ECO:0000256" key="3">
    <source>
        <dbReference type="ARBA" id="ARBA00022490"/>
    </source>
</evidence>
<dbReference type="PANTHER" id="PTHR30473:SF1">
    <property type="entry name" value="PHOH-LIKE PROTEIN"/>
    <property type="match status" value="1"/>
</dbReference>
<evidence type="ECO:0000256" key="4">
    <source>
        <dbReference type="ARBA" id="ARBA00022741"/>
    </source>
</evidence>
<protein>
    <recommendedName>
        <fullName evidence="6">PhoH-like protein</fullName>
    </recommendedName>
</protein>
<dbReference type="Gene3D" id="3.40.50.300">
    <property type="entry name" value="P-loop containing nucleotide triphosphate hydrolases"/>
    <property type="match status" value="1"/>
</dbReference>
<dbReference type="AlphaFoldDB" id="A0A6G8API3"/>
<dbReference type="EMBL" id="CP049886">
    <property type="protein sequence ID" value="QIL46897.1"/>
    <property type="molecule type" value="Genomic_DNA"/>
</dbReference>
<keyword evidence="3" id="KW-0963">Cytoplasm</keyword>
<comment type="similarity">
    <text evidence="2">Belongs to the PhoH family.</text>
</comment>
<keyword evidence="4" id="KW-0547">Nucleotide-binding</keyword>
<evidence type="ECO:0000313" key="9">
    <source>
        <dbReference type="Proteomes" id="UP000500890"/>
    </source>
</evidence>
<gene>
    <name evidence="8" type="primary">phoH</name>
    <name evidence="8" type="ORF">G7081_07330</name>
</gene>
<dbReference type="InterPro" id="IPR051451">
    <property type="entry name" value="PhoH2-like"/>
</dbReference>
<keyword evidence="5" id="KW-0067">ATP-binding</keyword>
<reference evidence="8 9" key="1">
    <citation type="submission" date="2020-03" db="EMBL/GenBank/DDBJ databases">
        <title>Vagococcus sp. nov., isolated from beetles.</title>
        <authorList>
            <person name="Hyun D.-W."/>
            <person name="Bae J.-W."/>
        </authorList>
    </citation>
    <scope>NUCLEOTIDE SEQUENCE [LARGE SCALE GENOMIC DNA]</scope>
    <source>
        <strain evidence="8 9">HDW17A</strain>
    </source>
</reference>
<proteinExistence type="inferred from homology"/>
<dbReference type="InterPro" id="IPR027417">
    <property type="entry name" value="P-loop_NTPase"/>
</dbReference>
<dbReference type="KEGG" id="vah:G7081_07330"/>
<dbReference type="Pfam" id="PF02562">
    <property type="entry name" value="PhoH"/>
    <property type="match status" value="1"/>
</dbReference>
<dbReference type="RefSeq" id="WP_166008285.1">
    <property type="nucleotide sequence ID" value="NZ_CP049886.1"/>
</dbReference>
<name>A0A6G8API3_9ENTE</name>
<evidence type="ECO:0000256" key="5">
    <source>
        <dbReference type="ARBA" id="ARBA00022840"/>
    </source>
</evidence>
<evidence type="ECO:0000313" key="8">
    <source>
        <dbReference type="EMBL" id="QIL46897.1"/>
    </source>
</evidence>